<proteinExistence type="predicted"/>
<organism evidence="6 7">
    <name type="scientific">Alteromonas arenosi</name>
    <dbReference type="NCBI Taxonomy" id="3055817"/>
    <lineage>
        <taxon>Bacteria</taxon>
        <taxon>Pseudomonadati</taxon>
        <taxon>Pseudomonadota</taxon>
        <taxon>Gammaproteobacteria</taxon>
        <taxon>Alteromonadales</taxon>
        <taxon>Alteromonadaceae</taxon>
        <taxon>Alteromonas/Salinimonas group</taxon>
        <taxon>Alteromonas</taxon>
    </lineage>
</organism>
<keyword evidence="3 5" id="KW-1133">Transmembrane helix</keyword>
<keyword evidence="2 5" id="KW-0812">Transmembrane</keyword>
<evidence type="ECO:0000256" key="5">
    <source>
        <dbReference type="SAM" id="Phobius"/>
    </source>
</evidence>
<comment type="subcellular location">
    <subcellularLocation>
        <location evidence="1">Membrane</location>
        <topology evidence="1">Multi-pass membrane protein</topology>
    </subcellularLocation>
</comment>
<reference evidence="6 7" key="1">
    <citation type="submission" date="2023-06" db="EMBL/GenBank/DDBJ databases">
        <title>Alteromonas sp. ASW11-36 isolated from intertidal sand.</title>
        <authorList>
            <person name="Li Y."/>
        </authorList>
    </citation>
    <scope>NUCLEOTIDE SEQUENCE [LARGE SCALE GENOMIC DNA]</scope>
    <source>
        <strain evidence="6 7">ASW11-36</strain>
    </source>
</reference>
<dbReference type="Proteomes" id="UP001234343">
    <property type="component" value="Unassembled WGS sequence"/>
</dbReference>
<keyword evidence="7" id="KW-1185">Reference proteome</keyword>
<evidence type="ECO:0000256" key="4">
    <source>
        <dbReference type="ARBA" id="ARBA00023136"/>
    </source>
</evidence>
<evidence type="ECO:0000313" key="7">
    <source>
        <dbReference type="Proteomes" id="UP001234343"/>
    </source>
</evidence>
<feature type="transmembrane region" description="Helical" evidence="5">
    <location>
        <begin position="61"/>
        <end position="78"/>
    </location>
</feature>
<gene>
    <name evidence="6" type="ORF">QTP81_14660</name>
</gene>
<protein>
    <submittedName>
        <fullName evidence="6">SemiSWEET transporter</fullName>
    </submittedName>
</protein>
<name>A0ABT7T211_9ALTE</name>
<accession>A0ABT7T211</accession>
<dbReference type="EMBL" id="JAUCBP010000012">
    <property type="protein sequence ID" value="MDM7861842.1"/>
    <property type="molecule type" value="Genomic_DNA"/>
</dbReference>
<dbReference type="Pfam" id="PF04193">
    <property type="entry name" value="PQ-loop"/>
    <property type="match status" value="1"/>
</dbReference>
<dbReference type="Gene3D" id="1.20.1280.290">
    <property type="match status" value="1"/>
</dbReference>
<evidence type="ECO:0000256" key="2">
    <source>
        <dbReference type="ARBA" id="ARBA00022692"/>
    </source>
</evidence>
<sequence length="93" mass="10510">MDIQIIGYIAAFCTSLSFLPQAVKVIKTRNTDSLSLSMYSVFSFGVLLWLIYGALLGDMPMIVANTITLLFALIILAMKVHHRVQKLRYQQQD</sequence>
<feature type="transmembrane region" description="Helical" evidence="5">
    <location>
        <begin position="6"/>
        <end position="26"/>
    </location>
</feature>
<evidence type="ECO:0000256" key="3">
    <source>
        <dbReference type="ARBA" id="ARBA00022989"/>
    </source>
</evidence>
<feature type="transmembrane region" description="Helical" evidence="5">
    <location>
        <begin position="38"/>
        <end position="55"/>
    </location>
</feature>
<evidence type="ECO:0000313" key="6">
    <source>
        <dbReference type="EMBL" id="MDM7861842.1"/>
    </source>
</evidence>
<comment type="caution">
    <text evidence="6">The sequence shown here is derived from an EMBL/GenBank/DDBJ whole genome shotgun (WGS) entry which is preliminary data.</text>
</comment>
<keyword evidence="4 5" id="KW-0472">Membrane</keyword>
<dbReference type="NCBIfam" id="NF037968">
    <property type="entry name" value="SemiSWEET_2"/>
    <property type="match status" value="1"/>
</dbReference>
<dbReference type="InterPro" id="IPR047662">
    <property type="entry name" value="SemiSWEET"/>
</dbReference>
<dbReference type="RefSeq" id="WP_289366518.1">
    <property type="nucleotide sequence ID" value="NZ_JAUCBP010000012.1"/>
</dbReference>
<dbReference type="InterPro" id="IPR006603">
    <property type="entry name" value="PQ-loop_rpt"/>
</dbReference>
<evidence type="ECO:0000256" key="1">
    <source>
        <dbReference type="ARBA" id="ARBA00004141"/>
    </source>
</evidence>